<feature type="domain" description="AMP-dependent synthetase/ligase" evidence="3">
    <location>
        <begin position="53"/>
        <end position="225"/>
    </location>
</feature>
<dbReference type="Gene3D" id="3.40.50.12780">
    <property type="entry name" value="N-terminal domain of ligase-like"/>
    <property type="match status" value="1"/>
</dbReference>
<comment type="similarity">
    <text evidence="1">Belongs to the ATP-dependent AMP-binding enzyme family.</text>
</comment>
<dbReference type="InterPro" id="IPR042099">
    <property type="entry name" value="ANL_N_sf"/>
</dbReference>
<dbReference type="SUPFAM" id="SSF56801">
    <property type="entry name" value="Acetyl-CoA synthetase-like"/>
    <property type="match status" value="1"/>
</dbReference>
<dbReference type="EMBL" id="JAUFQU010000066">
    <property type="protein sequence ID" value="MDN3709888.1"/>
    <property type="molecule type" value="Genomic_DNA"/>
</dbReference>
<keyword evidence="6" id="KW-1185">Reference proteome</keyword>
<dbReference type="PANTHER" id="PTHR43201">
    <property type="entry name" value="ACYL-COA SYNTHETASE"/>
    <property type="match status" value="1"/>
</dbReference>
<sequence length="345" mass="38889">MIMKCNEVHPFFKLNGQSFQGDALCEMAISLIKDGEPHEKELGQLILQWFDDNDHVILLTSGTTGNPKEIKLSKQAMINSAKATADFFKLERGDKALLCLPTRYIAGKMMFVRAVVLGLDLDFVVPSSFPMENNDTCYDFVAMVPLQVQGSLSKLNNIKKLIVGGAKLSSSLKELLLEKKCETYETYGMTETVTHIAAKRIEDDYFTALPNVTLSVDDRNCLVIDAPLVADKQVVTNDLVELKDHHTFKWIGRIDNVINSGGIKLFPEQIEEKLAHYISDRFFVIGKTDEALGNKLVLVIESEPYDLTEETFSELTVYEKPKEIQFVAQFKETPTGKIIRRENLK</sequence>
<dbReference type="Pfam" id="PF00501">
    <property type="entry name" value="AMP-binding"/>
    <property type="match status" value="1"/>
</dbReference>
<name>A0ABT8CZ87_9FLAO</name>
<reference evidence="6" key="2">
    <citation type="journal article" date="2019" name="Int. J. Syst. Evol. Microbiol.">
        <title>The Global Catalogue of Microorganisms (GCM) 10K type strain sequencing project: providing services to taxonomists for standard genome sequencing and annotation.</title>
        <authorList>
            <consortium name="The Broad Institute Genomics Platform"/>
            <consortium name="The Broad Institute Genome Sequencing Center for Infectious Disease"/>
            <person name="Wu L."/>
            <person name="Ma J."/>
        </authorList>
    </citation>
    <scope>NUCLEOTIDE SEQUENCE [LARGE SCALE GENOMIC DNA]</scope>
    <source>
        <strain evidence="6">CECT 7184</strain>
    </source>
</reference>
<evidence type="ECO:0000256" key="1">
    <source>
        <dbReference type="ARBA" id="ARBA00006432"/>
    </source>
</evidence>
<dbReference type="InterPro" id="IPR045851">
    <property type="entry name" value="AMP-bd_C_sf"/>
</dbReference>
<evidence type="ECO:0000313" key="6">
    <source>
        <dbReference type="Proteomes" id="UP001242368"/>
    </source>
</evidence>
<dbReference type="Gene3D" id="3.30.300.30">
    <property type="match status" value="1"/>
</dbReference>
<evidence type="ECO:0000313" key="4">
    <source>
        <dbReference type="EMBL" id="MDN3707720.1"/>
    </source>
</evidence>
<dbReference type="EMBL" id="JAUFQU010000001">
    <property type="protein sequence ID" value="MDN3707720.1"/>
    <property type="molecule type" value="Genomic_DNA"/>
</dbReference>
<reference evidence="5" key="1">
    <citation type="journal article" date="2014" name="Int. J. Syst. Evol. Microbiol.">
        <title>Complete genome of a new Firmicutes species belonging to the dominant human colonic microbiota ('Ruminococcus bicirculans') reveals two chromosomes and a selective capacity to utilize plant glucans.</title>
        <authorList>
            <consortium name="NISC Comparative Sequencing Program"/>
            <person name="Wegmann U."/>
            <person name="Louis P."/>
            <person name="Goesmann A."/>
            <person name="Henrissat B."/>
            <person name="Duncan S.H."/>
            <person name="Flint H.J."/>
        </authorList>
    </citation>
    <scope>NUCLEOTIDE SEQUENCE</scope>
    <source>
        <strain evidence="5">CECT 7184</strain>
    </source>
</reference>
<dbReference type="InterPro" id="IPR000873">
    <property type="entry name" value="AMP-dep_synth/lig_dom"/>
</dbReference>
<gene>
    <name evidence="4" type="ORF">QW060_11375</name>
    <name evidence="5" type="ORF">QW060_23515</name>
</gene>
<evidence type="ECO:0000259" key="3">
    <source>
        <dbReference type="Pfam" id="PF00501"/>
    </source>
</evidence>
<evidence type="ECO:0000256" key="2">
    <source>
        <dbReference type="ARBA" id="ARBA00022598"/>
    </source>
</evidence>
<comment type="caution">
    <text evidence="5">The sequence shown here is derived from an EMBL/GenBank/DDBJ whole genome shotgun (WGS) entry which is preliminary data.</text>
</comment>
<dbReference type="PROSITE" id="PS00455">
    <property type="entry name" value="AMP_BINDING"/>
    <property type="match status" value="1"/>
</dbReference>
<dbReference type="Proteomes" id="UP001242368">
    <property type="component" value="Unassembled WGS sequence"/>
</dbReference>
<accession>A0ABT8CZ87</accession>
<protein>
    <submittedName>
        <fullName evidence="5">AMP-binding protein</fullName>
    </submittedName>
</protein>
<evidence type="ECO:0000313" key="5">
    <source>
        <dbReference type="EMBL" id="MDN3709888.1"/>
    </source>
</evidence>
<keyword evidence="2" id="KW-0436">Ligase</keyword>
<dbReference type="InterPro" id="IPR020845">
    <property type="entry name" value="AMP-binding_CS"/>
</dbReference>
<reference evidence="5" key="3">
    <citation type="submission" date="2023-06" db="EMBL/GenBank/DDBJ databases">
        <authorList>
            <person name="Lucena T."/>
            <person name="Sun Q."/>
        </authorList>
    </citation>
    <scope>NUCLEOTIDE SEQUENCE</scope>
    <source>
        <strain evidence="5">CECT 7184</strain>
    </source>
</reference>
<proteinExistence type="inferred from homology"/>
<dbReference type="PANTHER" id="PTHR43201:SF5">
    <property type="entry name" value="MEDIUM-CHAIN ACYL-COA LIGASE ACSF2, MITOCHONDRIAL"/>
    <property type="match status" value="1"/>
</dbReference>
<organism evidence="5 6">
    <name type="scientific">Paenimyroides ceti</name>
    <dbReference type="NCBI Taxonomy" id="395087"/>
    <lineage>
        <taxon>Bacteria</taxon>
        <taxon>Pseudomonadati</taxon>
        <taxon>Bacteroidota</taxon>
        <taxon>Flavobacteriia</taxon>
        <taxon>Flavobacteriales</taxon>
        <taxon>Flavobacteriaceae</taxon>
        <taxon>Paenimyroides</taxon>
    </lineage>
</organism>